<dbReference type="Pfam" id="PF25776">
    <property type="entry name" value="Ig_VWDE"/>
    <property type="match status" value="1"/>
</dbReference>
<keyword evidence="13" id="KW-1185">Reference proteome</keyword>
<feature type="compositionally biased region" description="Low complexity" evidence="8">
    <location>
        <begin position="1572"/>
        <end position="1583"/>
    </location>
</feature>
<feature type="disulfide bond" evidence="7">
    <location>
        <begin position="1723"/>
        <end position="1733"/>
    </location>
</feature>
<evidence type="ECO:0000313" key="13">
    <source>
        <dbReference type="Proteomes" id="UP000053872"/>
    </source>
</evidence>
<dbReference type="SMART" id="SM00181">
    <property type="entry name" value="EGF"/>
    <property type="match status" value="12"/>
</dbReference>
<dbReference type="PROSITE" id="PS01187">
    <property type="entry name" value="EGF_CA"/>
    <property type="match status" value="2"/>
</dbReference>
<feature type="disulfide bond" evidence="7">
    <location>
        <begin position="1205"/>
        <end position="1214"/>
    </location>
</feature>
<feature type="disulfide bond" evidence="7">
    <location>
        <begin position="1787"/>
        <end position="1797"/>
    </location>
</feature>
<dbReference type="GO" id="GO:0005102">
    <property type="term" value="F:signaling receptor binding"/>
    <property type="evidence" value="ECO:0007669"/>
    <property type="project" value="TreeGrafter"/>
</dbReference>
<feature type="disulfide bond" evidence="7">
    <location>
        <begin position="1741"/>
        <end position="1750"/>
    </location>
</feature>
<dbReference type="InterPro" id="IPR057774">
    <property type="entry name" value="D8C_UMOD/GP2/OIT3-like"/>
</dbReference>
<dbReference type="FunFam" id="2.10.25.10:FF:000831">
    <property type="entry name" value="von Willebrand factor D and EGF domains"/>
    <property type="match status" value="1"/>
</dbReference>
<dbReference type="InterPro" id="IPR018097">
    <property type="entry name" value="EGF_Ca-bd_CS"/>
</dbReference>
<reference evidence="12 13" key="1">
    <citation type="journal article" date="2013" name="Science">
        <title>Genomic diversity and evolution of the head crest in the rock pigeon.</title>
        <authorList>
            <person name="Shapiro M.D."/>
            <person name="Kronenberg Z."/>
            <person name="Li C."/>
            <person name="Domyan E.T."/>
            <person name="Pan H."/>
            <person name="Campbell M."/>
            <person name="Tan H."/>
            <person name="Huff C.D."/>
            <person name="Hu H."/>
            <person name="Vickrey A.I."/>
            <person name="Nielsen S.C."/>
            <person name="Stringham S.A."/>
            <person name="Hu H."/>
            <person name="Willerslev E."/>
            <person name="Gilbert M.T."/>
            <person name="Yandell M."/>
            <person name="Zhang G."/>
            <person name="Wang J."/>
        </authorList>
    </citation>
    <scope>NUCLEOTIDE SEQUENCE [LARGE SCALE GENOMIC DNA]</scope>
    <source>
        <tissue evidence="12">Blood</tissue>
    </source>
</reference>
<dbReference type="PROSITE" id="PS00010">
    <property type="entry name" value="ASX_HYDROXYL"/>
    <property type="match status" value="1"/>
</dbReference>
<keyword evidence="1 7" id="KW-0245">EGF-like domain</keyword>
<dbReference type="Pfam" id="PF25024">
    <property type="entry name" value="EGF_TEN"/>
    <property type="match status" value="1"/>
</dbReference>
<dbReference type="FunFam" id="2.10.25.10:FF:000499">
    <property type="entry name" value="Predicted protein"/>
    <property type="match status" value="1"/>
</dbReference>
<dbReference type="PANTHER" id="PTHR14949">
    <property type="entry name" value="EGF-LIKE-DOMAIN, MULTIPLE 7, 8"/>
    <property type="match status" value="1"/>
</dbReference>
<dbReference type="InterPro" id="IPR009030">
    <property type="entry name" value="Growth_fac_rcpt_cys_sf"/>
</dbReference>
<dbReference type="FunFam" id="2.10.25.10:FF:000004">
    <property type="entry name" value="Neurogenic locus notch 1"/>
    <property type="match status" value="1"/>
</dbReference>
<dbReference type="InterPro" id="IPR001881">
    <property type="entry name" value="EGF-like_Ca-bd_dom"/>
</dbReference>
<dbReference type="Gene3D" id="2.10.25.10">
    <property type="entry name" value="Laminin"/>
    <property type="match status" value="9"/>
</dbReference>
<evidence type="ECO:0000256" key="9">
    <source>
        <dbReference type="SAM" id="SignalP"/>
    </source>
</evidence>
<keyword evidence="2 9" id="KW-0732">Signal</keyword>
<dbReference type="InParanoid" id="A0A2I0MGH1"/>
<feature type="signal peptide" evidence="9">
    <location>
        <begin position="1"/>
        <end position="29"/>
    </location>
</feature>
<dbReference type="Pfam" id="PF26129">
    <property type="entry name" value="Vwde"/>
    <property type="match status" value="1"/>
</dbReference>
<dbReference type="CDD" id="cd00054">
    <property type="entry name" value="EGF_CA"/>
    <property type="match status" value="2"/>
</dbReference>
<dbReference type="EMBL" id="AKCR02000014">
    <property type="protein sequence ID" value="PKK28757.1"/>
    <property type="molecule type" value="Genomic_DNA"/>
</dbReference>
<feature type="disulfide bond" evidence="7">
    <location>
        <begin position="1819"/>
        <end position="1829"/>
    </location>
</feature>
<organism evidence="12 13">
    <name type="scientific">Columba livia</name>
    <name type="common">Rock dove</name>
    <dbReference type="NCBI Taxonomy" id="8932"/>
    <lineage>
        <taxon>Eukaryota</taxon>
        <taxon>Metazoa</taxon>
        <taxon>Chordata</taxon>
        <taxon>Craniata</taxon>
        <taxon>Vertebrata</taxon>
        <taxon>Euteleostomi</taxon>
        <taxon>Archelosauria</taxon>
        <taxon>Archosauria</taxon>
        <taxon>Dinosauria</taxon>
        <taxon>Saurischia</taxon>
        <taxon>Theropoda</taxon>
        <taxon>Coelurosauria</taxon>
        <taxon>Aves</taxon>
        <taxon>Neognathae</taxon>
        <taxon>Neoaves</taxon>
        <taxon>Columbimorphae</taxon>
        <taxon>Columbiformes</taxon>
        <taxon>Columbidae</taxon>
        <taxon>Columba</taxon>
    </lineage>
</organism>
<dbReference type="Pfam" id="PF23283">
    <property type="entry name" value="D8C_UMOD"/>
    <property type="match status" value="1"/>
</dbReference>
<evidence type="ECO:0000256" key="1">
    <source>
        <dbReference type="ARBA" id="ARBA00022536"/>
    </source>
</evidence>
<feature type="disulfide bond" evidence="7">
    <location>
        <begin position="1677"/>
        <end position="1686"/>
    </location>
</feature>
<feature type="domain" description="EGF-like" evidence="10">
    <location>
        <begin position="1656"/>
        <end position="1687"/>
    </location>
</feature>
<feature type="domain" description="EGF-like" evidence="10">
    <location>
        <begin position="1217"/>
        <end position="1256"/>
    </location>
</feature>
<dbReference type="Pfam" id="PF00008">
    <property type="entry name" value="EGF"/>
    <property type="match status" value="2"/>
</dbReference>
<evidence type="ECO:0000256" key="3">
    <source>
        <dbReference type="ARBA" id="ARBA00022737"/>
    </source>
</evidence>
<dbReference type="PRINTS" id="PR01983">
    <property type="entry name" value="NOTCH"/>
</dbReference>
<feature type="disulfide bond" evidence="7">
    <location>
        <begin position="1168"/>
        <end position="1177"/>
    </location>
</feature>
<feature type="disulfide bond" evidence="7">
    <location>
        <begin position="1837"/>
        <end position="1846"/>
    </location>
</feature>
<evidence type="ECO:0000256" key="5">
    <source>
        <dbReference type="ARBA" id="ARBA00023157"/>
    </source>
</evidence>
<feature type="chain" id="PRO_5014111138" evidence="9">
    <location>
        <begin position="30"/>
        <end position="1919"/>
    </location>
</feature>
<feature type="domain" description="EGF-like" evidence="10">
    <location>
        <begin position="1719"/>
        <end position="1751"/>
    </location>
</feature>
<feature type="compositionally biased region" description="Polar residues" evidence="8">
    <location>
        <begin position="689"/>
        <end position="703"/>
    </location>
</feature>
<keyword evidence="3" id="KW-0677">Repeat</keyword>
<evidence type="ECO:0000259" key="10">
    <source>
        <dbReference type="PROSITE" id="PS50026"/>
    </source>
</evidence>
<gene>
    <name evidence="12" type="ORF">A306_00006708</name>
</gene>
<feature type="compositionally biased region" description="Polar residues" evidence="8">
    <location>
        <begin position="1475"/>
        <end position="1485"/>
    </location>
</feature>
<dbReference type="Pfam" id="PF00094">
    <property type="entry name" value="VWD"/>
    <property type="match status" value="1"/>
</dbReference>
<dbReference type="Gene3D" id="2.60.120.260">
    <property type="entry name" value="Galactose-binding domain-like"/>
    <property type="match status" value="1"/>
</dbReference>
<dbReference type="Proteomes" id="UP000053872">
    <property type="component" value="Unassembled WGS sequence"/>
</dbReference>
<dbReference type="InterPro" id="IPR001846">
    <property type="entry name" value="VWF_type-D"/>
</dbReference>
<feature type="region of interest" description="Disordered" evidence="8">
    <location>
        <begin position="1474"/>
        <end position="1596"/>
    </location>
</feature>
<dbReference type="PANTHER" id="PTHR14949:SF52">
    <property type="entry name" value="VON WILLEBRAND FACTOR D AND EGF DOMAIN-CONTAINING PROTEIN"/>
    <property type="match status" value="1"/>
</dbReference>
<dbReference type="InterPro" id="IPR000152">
    <property type="entry name" value="EGF-type_Asp/Asn_hydroxyl_site"/>
</dbReference>
<dbReference type="InterPro" id="IPR000742">
    <property type="entry name" value="EGF"/>
</dbReference>
<dbReference type="SUPFAM" id="SSF57184">
    <property type="entry name" value="Growth factor receptor domain"/>
    <property type="match status" value="1"/>
</dbReference>
<dbReference type="PROSITE" id="PS51233">
    <property type="entry name" value="VWFD"/>
    <property type="match status" value="1"/>
</dbReference>
<feature type="compositionally biased region" description="Polar residues" evidence="8">
    <location>
        <begin position="1495"/>
        <end position="1509"/>
    </location>
</feature>
<feature type="domain" description="EGF-like" evidence="10">
    <location>
        <begin position="1783"/>
        <end position="1815"/>
    </location>
</feature>
<dbReference type="SMART" id="SM00179">
    <property type="entry name" value="EGF_CA"/>
    <property type="match status" value="3"/>
</dbReference>
<evidence type="ECO:0000256" key="7">
    <source>
        <dbReference type="PROSITE-ProRule" id="PRU00076"/>
    </source>
</evidence>
<dbReference type="InterPro" id="IPR057885">
    <property type="entry name" value="Ig_VWDE"/>
</dbReference>
<keyword evidence="6" id="KW-0325">Glycoprotein</keyword>
<name>A0A2I0MGH1_COLLI</name>
<keyword evidence="4" id="KW-0175">Coiled coil</keyword>
<feature type="disulfide bond" evidence="7">
    <location>
        <begin position="1659"/>
        <end position="1669"/>
    </location>
</feature>
<accession>A0A2I0MGH1</accession>
<dbReference type="FunFam" id="2.10.25.10:FF:000490">
    <property type="entry name" value="von Willebrand factor D and EGF domain-containing protein"/>
    <property type="match status" value="1"/>
</dbReference>
<proteinExistence type="predicted"/>
<dbReference type="PROSITE" id="PS00022">
    <property type="entry name" value="EGF_1"/>
    <property type="match status" value="7"/>
</dbReference>
<feature type="region of interest" description="Disordered" evidence="8">
    <location>
        <begin position="644"/>
        <end position="706"/>
    </location>
</feature>
<feature type="compositionally biased region" description="Polar residues" evidence="8">
    <location>
        <begin position="1536"/>
        <end position="1547"/>
    </location>
</feature>
<comment type="caution">
    <text evidence="12">The sequence shown here is derived from an EMBL/GenBank/DDBJ whole genome shotgun (WGS) entry which is preliminary data.</text>
</comment>
<evidence type="ECO:0000256" key="8">
    <source>
        <dbReference type="SAM" id="MobiDB-lite"/>
    </source>
</evidence>
<dbReference type="GO" id="GO:0005576">
    <property type="term" value="C:extracellular region"/>
    <property type="evidence" value="ECO:0007669"/>
    <property type="project" value="TreeGrafter"/>
</dbReference>
<feature type="domain" description="EGF-like" evidence="10">
    <location>
        <begin position="1816"/>
        <end position="1847"/>
    </location>
</feature>
<feature type="disulfide bond" evidence="7">
    <location>
        <begin position="1184"/>
        <end position="1194"/>
    </location>
</feature>
<dbReference type="InterPro" id="IPR058727">
    <property type="entry name" value="Helical_Vwde"/>
</dbReference>
<sequence length="1919" mass="210104">MQQPFPFHQHLQLVAYFCWIPLLAISTESAPLAPECSPDGHRILRDPHRSTSFDSLELQRRETQDLVCDHSLPPAWYRFMINNRPAEMPTTCVEMNKCGTQAPVWLSLKSESLPVPGESKRLTACATWQVSFAGTKDCCLFRIPITVRNCGEFFVYLLQPTQGCMGYCAEEKLTSLALQPVISPELVQGRVQLKCSYRRPSSRPPPWYVVLWSRLSPAGKKEQIQRDTTLQSFSYVEMNGVNLRLGDTVFCTVTAFSRDVPEPQSLPEESKGFYAGIKFVPESLQIAEDGTEYVLTILSTVPIVCPGHDESCKITLQLSTEDLDSQFPGLSNIALSACRVELPCSGSRCAAATLMVTAVTDFAQDGNRVSRIAAQPVGWRDLLWRAYTPQDVKVTVRDLPTGNCYSFTDPHIITFDGWRYDNYKIGTFLLCQSVSREFEVHVRSGGAPRPATACNCGVAAREEGDTVVLDTCNGHFREGRPQLTIKSTEASPHVKILKSYGGRKITILFPSGAFVRADLSEWGMGVTVRTPGSDFNSTRGLCGLFDGIGDNDLNNMPEEHFIEEWRLPPGKSLFDKTPAPSERKQRKNYCRCQKESNRFVPMINTLNAFQTPSPQSSGCHYDQVDYISAIPYLDVTSEFVAQAEPESTLRKDGKLSPKSFNQRYLPKPVQKRGSPVDQLKPFAHRISMEKNSSTSSTKPTQDLQRARRQGDYYDYSSLHPLHSPNQKDSESFAYFFPEDYFEGIRVKLPLAWPTPNGLTATKAREICHQILANSTIGLVCKGLLGKQMDEVIDICVLDLQLKDGVAQVRALIALLENECESKVLGNRNRVFRVGNHPSATQEEILTVLRCPAFCNGNGQCTELGCQCFEDYSSYDCSIAKRQALEITGLENGGLCDIRDSDCTRIRVFGFGFKESPNLRCQVTRLIHLNGEWLSREQETTKADFLSSEAAECRIPLLNITETEAVHFVAGDEPIARWQVKITNDGFQYSNSRVLTLYDAVCQACQFHPTELCKLKENTCNIDGLCYGEGESSPSSPCLLCAPDISKFTWSINENNLPPVFQAPSSRLLTFIGENFVYQLIAADPEGSAVLFILEAGPRDVRLSPAGLLIWKVDSEETQTFEFTVSDECNAQSRYSIEVGVKPCGCLNGGTCVTNIKFPPGLGEYLCLCPNGFDGEFCQEDINDCKSNPCGSGTCVDSVESYFCICPPGLGGLNCQEDRNECEESLCFPGVSCINTFGSYACGICPSGMEGNGKICKSVLAADITKALSTEEGNGKGELNKTEVKQLLQPLEAKDSSVIKNFSISDRHGHVAPLSHITTCANRPCFPGVLCFDRKPPYIGYVCGRCPAGFFGNGRTCTKVPRPVSRSSQSYVHIAGRNTEDARGSHREDALKTPRNTYSLLSQTQIPRQETTHFLERNPPVINTSSLTMKKETSQARILSAKKPAMESTEPEKQSFLEKRSDTQSFILHEEPELRVTSSGVTTHTPLSAKPHKPGTTPTVPSHRNTNASSFFARPRVVQQPHPKHRYSPRKWPGRATVSNTKPSTDFPTEQPGASPLATRLTSPSHSIGPSLGAAPPSARVPPGSGVPPGSAPPARKSFHTAMGRVELPKTSGGTHQKAVCADTPCFTGVKCEPGEDGGSKCGSCPSGYSGDGITCEVQCDPPCEHGGTCLSQNTCSCAYGFVGPRCETMVCNRHCHNGGVCVSPDECRCSSGWSSPSCDTAVCNPVCLNGGVCVQPNMCTCPYGFYGPQCQRAVCVPPCKNGGRCVRPNVCSCTEGYAGRWCHKSVCDPMCMNGGKCVHPNVCDCPAGWRGRRCHQPVCLQRCLNGGACVGPNICECAGGWGGTLCQTPLCEQKCLFGSRCIRPNVCACRSGYTGSACEKKVRCKPLICMRAHIVPSLPSITDIATEDVLVALDVSGQI</sequence>
<dbReference type="GO" id="GO:0009986">
    <property type="term" value="C:cell surface"/>
    <property type="evidence" value="ECO:0007669"/>
    <property type="project" value="TreeGrafter"/>
</dbReference>
<dbReference type="GO" id="GO:0005509">
    <property type="term" value="F:calcium ion binding"/>
    <property type="evidence" value="ECO:0007669"/>
    <property type="project" value="InterPro"/>
</dbReference>
<protein>
    <submittedName>
        <fullName evidence="12">von Willebrand factor D and EGF domain-containing protein-like</fullName>
    </submittedName>
</protein>
<dbReference type="InterPro" id="IPR050969">
    <property type="entry name" value="Dev_Signal_Modulators"/>
</dbReference>
<dbReference type="PROSITE" id="PS50026">
    <property type="entry name" value="EGF_3"/>
    <property type="match status" value="7"/>
</dbReference>
<feature type="disulfide bond" evidence="7">
    <location>
        <begin position="1805"/>
        <end position="1814"/>
    </location>
</feature>
<feature type="domain" description="EGF-like" evidence="10">
    <location>
        <begin position="1180"/>
        <end position="1215"/>
    </location>
</feature>
<feature type="domain" description="EGF-like" evidence="10">
    <location>
        <begin position="1139"/>
        <end position="1178"/>
    </location>
</feature>
<evidence type="ECO:0000256" key="2">
    <source>
        <dbReference type="ARBA" id="ARBA00022729"/>
    </source>
</evidence>
<evidence type="ECO:0000259" key="11">
    <source>
        <dbReference type="PROSITE" id="PS51233"/>
    </source>
</evidence>
<evidence type="ECO:0000256" key="4">
    <source>
        <dbReference type="ARBA" id="ARBA00023054"/>
    </source>
</evidence>
<feature type="domain" description="VWFD" evidence="11">
    <location>
        <begin position="402"/>
        <end position="573"/>
    </location>
</feature>
<dbReference type="PROSITE" id="PS01186">
    <property type="entry name" value="EGF_2"/>
    <property type="match status" value="6"/>
</dbReference>
<feature type="compositionally biased region" description="Basic residues" evidence="8">
    <location>
        <begin position="1521"/>
        <end position="1532"/>
    </location>
</feature>
<evidence type="ECO:0000313" key="12">
    <source>
        <dbReference type="EMBL" id="PKK28757.1"/>
    </source>
</evidence>
<comment type="caution">
    <text evidence="7">Lacks conserved residue(s) required for the propagation of feature annotation.</text>
</comment>
<evidence type="ECO:0000256" key="6">
    <source>
        <dbReference type="ARBA" id="ARBA00023180"/>
    </source>
</evidence>
<keyword evidence="5 7" id="KW-1015">Disulfide bond</keyword>